<evidence type="ECO:0000313" key="2">
    <source>
        <dbReference type="Proteomes" id="UP001058533"/>
    </source>
</evidence>
<gene>
    <name evidence="1" type="ORF">NMP03_13100</name>
</gene>
<protein>
    <submittedName>
        <fullName evidence="1">DUF3168 domain-containing protein</fullName>
    </submittedName>
</protein>
<dbReference type="EMBL" id="CP101740">
    <property type="protein sequence ID" value="UUL82112.1"/>
    <property type="molecule type" value="Genomic_DNA"/>
</dbReference>
<dbReference type="InterPro" id="IPR021508">
    <property type="entry name" value="Gp17-like"/>
</dbReference>
<sequence>MSAVLHGALVAALNDHAPLRSRLTAVFAAPPVRSAMPYALVTESVVADWSTKDQPGIEARVAIELHDGGEVPGRLRGLAEAAGAALAAMPRELGEGWRVASLVPVRTRVVRVRGGDWVAVVEARVRMLRG</sequence>
<dbReference type="Gene3D" id="3.30.2000.30">
    <property type="match status" value="1"/>
</dbReference>
<organism evidence="1 2">
    <name type="scientific">Sphingomonas qomolangmaensis</name>
    <dbReference type="NCBI Taxonomy" id="2918765"/>
    <lineage>
        <taxon>Bacteria</taxon>
        <taxon>Pseudomonadati</taxon>
        <taxon>Pseudomonadota</taxon>
        <taxon>Alphaproteobacteria</taxon>
        <taxon>Sphingomonadales</taxon>
        <taxon>Sphingomonadaceae</taxon>
        <taxon>Sphingomonas</taxon>
    </lineage>
</organism>
<dbReference type="Pfam" id="PF11367">
    <property type="entry name" value="Tail_completion_gp17"/>
    <property type="match status" value="1"/>
</dbReference>
<name>A0ABY5L8D3_9SPHN</name>
<accession>A0ABY5L8D3</accession>
<dbReference type="RefSeq" id="WP_256505894.1">
    <property type="nucleotide sequence ID" value="NZ_CP101740.1"/>
</dbReference>
<proteinExistence type="predicted"/>
<reference evidence="1" key="1">
    <citation type="submission" date="2022-07" db="EMBL/GenBank/DDBJ databases">
        <title>Sphingomonas sp. nov., a novel bacterium isolated from the north slope of the Mount Everest.</title>
        <authorList>
            <person name="Cui X."/>
            <person name="Liu Y."/>
        </authorList>
    </citation>
    <scope>NUCLEOTIDE SEQUENCE</scope>
    <source>
        <strain evidence="1">S5-59</strain>
    </source>
</reference>
<evidence type="ECO:0000313" key="1">
    <source>
        <dbReference type="EMBL" id="UUL82112.1"/>
    </source>
</evidence>
<dbReference type="Proteomes" id="UP001058533">
    <property type="component" value="Chromosome"/>
</dbReference>
<dbReference type="InterPro" id="IPR053745">
    <property type="entry name" value="Viral_Tail_Comp_sf"/>
</dbReference>
<keyword evidence="2" id="KW-1185">Reference proteome</keyword>